<dbReference type="GO" id="GO:0005886">
    <property type="term" value="C:plasma membrane"/>
    <property type="evidence" value="ECO:0007669"/>
    <property type="project" value="UniProtKB-SubCell"/>
</dbReference>
<evidence type="ECO:0000313" key="9">
    <source>
        <dbReference type="EMBL" id="MIV46588.1"/>
    </source>
</evidence>
<dbReference type="PRINTS" id="PR00281">
    <property type="entry name" value="HOKGEFTOXIC"/>
</dbReference>
<keyword evidence="6 8" id="KW-1133">Transmembrane helix</keyword>
<organism evidence="9">
    <name type="scientific">Salmonella enterica</name>
    <name type="common">Salmonella choleraesuis</name>
    <dbReference type="NCBI Taxonomy" id="28901"/>
    <lineage>
        <taxon>Bacteria</taxon>
        <taxon>Pseudomonadati</taxon>
        <taxon>Pseudomonadota</taxon>
        <taxon>Gammaproteobacteria</taxon>
        <taxon>Enterobacterales</taxon>
        <taxon>Enterobacteriaceae</taxon>
        <taxon>Salmonella</taxon>
    </lineage>
</organism>
<name>A0A402WLT9_SALER</name>
<evidence type="ECO:0000256" key="2">
    <source>
        <dbReference type="ARBA" id="ARBA00022475"/>
    </source>
</evidence>
<dbReference type="Pfam" id="PF01848">
    <property type="entry name" value="HOK_GEF"/>
    <property type="match status" value="1"/>
</dbReference>
<comment type="similarity">
    <text evidence="8">Belongs to the hok/gef family.</text>
</comment>
<reference evidence="9" key="1">
    <citation type="submission" date="2018-07" db="EMBL/GenBank/DDBJ databases">
        <authorList>
            <consortium name="GenomeTrakr network: Whole genome sequencing for foodborne pathogen traceback"/>
        </authorList>
    </citation>
    <scope>NUCLEOTIDE SEQUENCE [LARGE SCALE GENOMIC DNA]</scope>
    <source>
        <strain evidence="9">CFSAN048114</strain>
    </source>
</reference>
<feature type="transmembrane region" description="Helical" evidence="8">
    <location>
        <begin position="7"/>
        <end position="26"/>
    </location>
</feature>
<evidence type="ECO:0000256" key="4">
    <source>
        <dbReference type="ARBA" id="ARBA00022649"/>
    </source>
</evidence>
<keyword evidence="4" id="KW-1277">Toxin-antitoxin system</keyword>
<evidence type="ECO:0000256" key="6">
    <source>
        <dbReference type="ARBA" id="ARBA00022989"/>
    </source>
</evidence>
<keyword evidence="2" id="KW-1003">Cell membrane</keyword>
<keyword evidence="7 8" id="KW-0472">Membrane</keyword>
<accession>A0A402WLT9</accession>
<dbReference type="AlphaFoldDB" id="A0A402WLT9"/>
<evidence type="ECO:0000256" key="7">
    <source>
        <dbReference type="ARBA" id="ARBA00023136"/>
    </source>
</evidence>
<dbReference type="EMBL" id="RSUV01000026">
    <property type="protein sequence ID" value="MIV46588.1"/>
    <property type="molecule type" value="Genomic_DNA"/>
</dbReference>
<gene>
    <name evidence="9" type="ORF">A7E06_24620</name>
</gene>
<dbReference type="Proteomes" id="UP000839530">
    <property type="component" value="Unassembled WGS sequence"/>
</dbReference>
<comment type="caution">
    <text evidence="9">The sequence shown here is derived from an EMBL/GenBank/DDBJ whole genome shotgun (WGS) entry which is preliminary data.</text>
</comment>
<keyword evidence="5 8" id="KW-0812">Transmembrane</keyword>
<sequence>MPSKYRYALWGLVALCFTVLCVVWMLKDRLCEVTISDGHMQMRAVVAYESKK</sequence>
<dbReference type="InterPro" id="IPR000021">
    <property type="entry name" value="Hok/gef_toxin"/>
</dbReference>
<evidence type="ECO:0000256" key="8">
    <source>
        <dbReference type="RuleBase" id="RU221113"/>
    </source>
</evidence>
<protein>
    <submittedName>
        <fullName evidence="9">Hok/Gef family protein</fullName>
    </submittedName>
</protein>
<comment type="subcellular location">
    <subcellularLocation>
        <location evidence="1 8">Cell inner membrane</location>
        <topology evidence="1 8">Single-pass membrane protein</topology>
    </subcellularLocation>
</comment>
<proteinExistence type="inferred from homology"/>
<evidence type="ECO:0000256" key="1">
    <source>
        <dbReference type="ARBA" id="ARBA00004377"/>
    </source>
</evidence>
<evidence type="ECO:0000256" key="5">
    <source>
        <dbReference type="ARBA" id="ARBA00022692"/>
    </source>
</evidence>
<keyword evidence="3" id="KW-0997">Cell inner membrane</keyword>
<evidence type="ECO:0000256" key="3">
    <source>
        <dbReference type="ARBA" id="ARBA00022519"/>
    </source>
</evidence>